<evidence type="ECO:0000313" key="3">
    <source>
        <dbReference type="EMBL" id="OUB39970.1"/>
    </source>
</evidence>
<organism evidence="3 4">
    <name type="scientific">Bacillus thuringiensis subsp. higo</name>
    <dbReference type="NCBI Taxonomy" id="132266"/>
    <lineage>
        <taxon>Bacteria</taxon>
        <taxon>Bacillati</taxon>
        <taxon>Bacillota</taxon>
        <taxon>Bacilli</taxon>
        <taxon>Bacillales</taxon>
        <taxon>Bacillaceae</taxon>
        <taxon>Bacillus</taxon>
        <taxon>Bacillus cereus group</taxon>
    </lineage>
</organism>
<comment type="caution">
    <text evidence="3">The sequence shown here is derived from an EMBL/GenBank/DDBJ whole genome shotgun (WGS) entry which is preliminary data.</text>
</comment>
<dbReference type="PANTHER" id="PTHR46558:SF11">
    <property type="entry name" value="HTH-TYPE TRANSCRIPTIONAL REGULATOR XRE"/>
    <property type="match status" value="1"/>
</dbReference>
<dbReference type="CDD" id="cd00093">
    <property type="entry name" value="HTH_XRE"/>
    <property type="match status" value="1"/>
</dbReference>
<evidence type="ECO:0000256" key="1">
    <source>
        <dbReference type="ARBA" id="ARBA00023125"/>
    </source>
</evidence>
<proteinExistence type="predicted"/>
<evidence type="ECO:0000259" key="2">
    <source>
        <dbReference type="PROSITE" id="PS50943"/>
    </source>
</evidence>
<dbReference type="Proteomes" id="UP000194816">
    <property type="component" value="Unassembled WGS sequence"/>
</dbReference>
<dbReference type="GO" id="GO:0003677">
    <property type="term" value="F:DNA binding"/>
    <property type="evidence" value="ECO:0007669"/>
    <property type="project" value="UniProtKB-KW"/>
</dbReference>
<dbReference type="Gene3D" id="1.10.260.40">
    <property type="entry name" value="lambda repressor-like DNA-binding domains"/>
    <property type="match status" value="1"/>
</dbReference>
<gene>
    <name evidence="3" type="ORF">BK716_31335</name>
</gene>
<protein>
    <submittedName>
        <fullName evidence="3">Transcriptional regulator</fullName>
    </submittedName>
</protein>
<keyword evidence="1" id="KW-0238">DNA-binding</keyword>
<reference evidence="3 4" key="1">
    <citation type="submission" date="2016-10" db="EMBL/GenBank/DDBJ databases">
        <title>Comparative genomics of Bacillus thuringiensis reveals a path to pathogens against multiple invertebrate hosts.</title>
        <authorList>
            <person name="Zheng J."/>
            <person name="Gao Q."/>
            <person name="Liu H."/>
            <person name="Peng D."/>
            <person name="Ruan L."/>
            <person name="Sun M."/>
        </authorList>
    </citation>
    <scope>NUCLEOTIDE SEQUENCE [LARGE SCALE GENOMIC DNA]</scope>
    <source>
        <strain evidence="3">BGSC 4AU1</strain>
    </source>
</reference>
<dbReference type="SUPFAM" id="SSF47413">
    <property type="entry name" value="lambda repressor-like DNA-binding domains"/>
    <property type="match status" value="1"/>
</dbReference>
<dbReference type="InterPro" id="IPR001387">
    <property type="entry name" value="Cro/C1-type_HTH"/>
</dbReference>
<dbReference type="AlphaFoldDB" id="A0A9X6QIX0"/>
<dbReference type="PROSITE" id="PS50943">
    <property type="entry name" value="HTH_CROC1"/>
    <property type="match status" value="1"/>
</dbReference>
<dbReference type="PANTHER" id="PTHR46558">
    <property type="entry name" value="TRACRIPTIONAL REGULATORY PROTEIN-RELATED-RELATED"/>
    <property type="match status" value="1"/>
</dbReference>
<name>A0A9X6QIX0_BACUH</name>
<dbReference type="RefSeq" id="WP_088115652.1">
    <property type="nucleotide sequence ID" value="NZ_MOOK01000232.1"/>
</dbReference>
<feature type="domain" description="HTH cro/C1-type" evidence="2">
    <location>
        <begin position="10"/>
        <end position="64"/>
    </location>
</feature>
<dbReference type="InterPro" id="IPR010982">
    <property type="entry name" value="Lambda_DNA-bd_dom_sf"/>
</dbReference>
<dbReference type="Pfam" id="PF01381">
    <property type="entry name" value="HTH_3"/>
    <property type="match status" value="1"/>
</dbReference>
<sequence length="126" mass="14778">MNTNIFGTNIKKLRAINGISRKELAAAINTTYRSVASWETGEKMPRLNKLKEIATYFNVTEAYLLNHAIRDQELFENIDGDPLERLTRLLYDKYMSVPDEYKPQVERELIRYAELLRIEATHKNEK</sequence>
<accession>A0A9X6QIX0</accession>
<evidence type="ECO:0000313" key="4">
    <source>
        <dbReference type="Proteomes" id="UP000194816"/>
    </source>
</evidence>
<dbReference type="SMART" id="SM00530">
    <property type="entry name" value="HTH_XRE"/>
    <property type="match status" value="1"/>
</dbReference>
<dbReference type="EMBL" id="MOOK01000232">
    <property type="protein sequence ID" value="OUB39970.1"/>
    <property type="molecule type" value="Genomic_DNA"/>
</dbReference>